<dbReference type="STRING" id="225359.A0A2S4PQ15"/>
<dbReference type="GO" id="GO:0005794">
    <property type="term" value="C:Golgi apparatus"/>
    <property type="evidence" value="ECO:0007669"/>
    <property type="project" value="TreeGrafter"/>
</dbReference>
<evidence type="ECO:0000313" key="10">
    <source>
        <dbReference type="EMBL" id="POS84121.1"/>
    </source>
</evidence>
<evidence type="ECO:0000313" key="11">
    <source>
        <dbReference type="Proteomes" id="UP000237438"/>
    </source>
</evidence>
<keyword evidence="6 9" id="KW-0472">Membrane</keyword>
<evidence type="ECO:0000256" key="3">
    <source>
        <dbReference type="ARBA" id="ARBA00022692"/>
    </source>
</evidence>
<dbReference type="GO" id="GO:0012507">
    <property type="term" value="C:ER to Golgi transport vesicle membrane"/>
    <property type="evidence" value="ECO:0007669"/>
    <property type="project" value="TreeGrafter"/>
</dbReference>
<name>A0A2S4PQ15_9PEZI</name>
<dbReference type="FunFam" id="1.20.5.110:FF:000054">
    <property type="entry name" value="Protein transport protein BOS1"/>
    <property type="match status" value="1"/>
</dbReference>
<dbReference type="GO" id="GO:0015031">
    <property type="term" value="P:protein transport"/>
    <property type="evidence" value="ECO:0007669"/>
    <property type="project" value="UniProtKB-KW"/>
</dbReference>
<dbReference type="OrthoDB" id="158360at2759"/>
<keyword evidence="4" id="KW-0653">Protein transport</keyword>
<organism evidence="10 11">
    <name type="scientific">Erysiphe pulchra</name>
    <dbReference type="NCBI Taxonomy" id="225359"/>
    <lineage>
        <taxon>Eukaryota</taxon>
        <taxon>Fungi</taxon>
        <taxon>Dikarya</taxon>
        <taxon>Ascomycota</taxon>
        <taxon>Pezizomycotina</taxon>
        <taxon>Leotiomycetes</taxon>
        <taxon>Erysiphales</taxon>
        <taxon>Erysiphaceae</taxon>
        <taxon>Erysiphe</taxon>
    </lineage>
</organism>
<proteinExistence type="predicted"/>
<dbReference type="GO" id="GO:0005789">
    <property type="term" value="C:endoplasmic reticulum membrane"/>
    <property type="evidence" value="ECO:0007669"/>
    <property type="project" value="TreeGrafter"/>
</dbReference>
<keyword evidence="5 9" id="KW-1133">Transmembrane helix</keyword>
<dbReference type="EMBL" id="PEDP01001168">
    <property type="protein sequence ID" value="POS84121.1"/>
    <property type="molecule type" value="Genomic_DNA"/>
</dbReference>
<keyword evidence="7" id="KW-0175">Coiled coil</keyword>
<evidence type="ECO:0000256" key="7">
    <source>
        <dbReference type="SAM" id="Coils"/>
    </source>
</evidence>
<feature type="coiled-coil region" evidence="7">
    <location>
        <begin position="169"/>
        <end position="217"/>
    </location>
</feature>
<dbReference type="PANTHER" id="PTHR21230">
    <property type="entry name" value="VESICLE TRANSPORT V-SNARE PROTEIN VTI1-RELATED"/>
    <property type="match status" value="1"/>
</dbReference>
<dbReference type="GO" id="GO:0006888">
    <property type="term" value="P:endoplasmic reticulum to Golgi vesicle-mediated transport"/>
    <property type="evidence" value="ECO:0007669"/>
    <property type="project" value="TreeGrafter"/>
</dbReference>
<evidence type="ECO:0000256" key="9">
    <source>
        <dbReference type="SAM" id="Phobius"/>
    </source>
</evidence>
<dbReference type="GO" id="GO:0005484">
    <property type="term" value="F:SNAP receptor activity"/>
    <property type="evidence" value="ECO:0007669"/>
    <property type="project" value="TreeGrafter"/>
</dbReference>
<protein>
    <submittedName>
        <fullName evidence="10">V-snare-domain-containing protein</fullName>
    </submittedName>
</protein>
<dbReference type="Proteomes" id="UP000237438">
    <property type="component" value="Unassembled WGS sequence"/>
</dbReference>
<feature type="transmembrane region" description="Helical" evidence="9">
    <location>
        <begin position="338"/>
        <end position="358"/>
    </location>
</feature>
<dbReference type="GO" id="GO:0006906">
    <property type="term" value="P:vesicle fusion"/>
    <property type="evidence" value="ECO:0007669"/>
    <property type="project" value="TreeGrafter"/>
</dbReference>
<accession>A0A2S4PQ15</accession>
<evidence type="ECO:0000256" key="8">
    <source>
        <dbReference type="SAM" id="MobiDB-lite"/>
    </source>
</evidence>
<dbReference type="GO" id="GO:0031201">
    <property type="term" value="C:SNARE complex"/>
    <property type="evidence" value="ECO:0007669"/>
    <property type="project" value="TreeGrafter"/>
</dbReference>
<keyword evidence="3 9" id="KW-0812">Transmembrane</keyword>
<evidence type="ECO:0000256" key="5">
    <source>
        <dbReference type="ARBA" id="ARBA00022989"/>
    </source>
</evidence>
<feature type="region of interest" description="Disordered" evidence="8">
    <location>
        <begin position="1"/>
        <end position="22"/>
    </location>
</feature>
<keyword evidence="2" id="KW-0813">Transport</keyword>
<dbReference type="PANTHER" id="PTHR21230:SF1">
    <property type="entry name" value="GOLGI SNAP RECEPTOR COMPLEX MEMBER 2"/>
    <property type="match status" value="1"/>
</dbReference>
<keyword evidence="11" id="KW-1185">Reference proteome</keyword>
<dbReference type="CDD" id="cd15863">
    <property type="entry name" value="SNARE_GS27"/>
    <property type="match status" value="1"/>
</dbReference>
<dbReference type="SUPFAM" id="SSF58038">
    <property type="entry name" value="SNARE fusion complex"/>
    <property type="match status" value="1"/>
</dbReference>
<dbReference type="AlphaFoldDB" id="A0A2S4PQ15"/>
<comment type="caution">
    <text evidence="10">The sequence shown here is derived from an EMBL/GenBank/DDBJ whole genome shotgun (WGS) entry which is preliminary data.</text>
</comment>
<evidence type="ECO:0000256" key="1">
    <source>
        <dbReference type="ARBA" id="ARBA00004211"/>
    </source>
</evidence>
<comment type="subcellular location">
    <subcellularLocation>
        <location evidence="1">Membrane</location>
        <topology evidence="1">Single-pass type IV membrane protein</topology>
    </subcellularLocation>
</comment>
<evidence type="ECO:0000256" key="4">
    <source>
        <dbReference type="ARBA" id="ARBA00022927"/>
    </source>
</evidence>
<sequence length="359" mass="40794">MRPSASSNPRNTELLGTGREATRPELITERLETTGSQVSQLSSYTFSQIARLNEEPPAQKRMRITTQRPPIGTLFCGCKKGCKNLTCSCRKDNRICNIFLSWQKQFLWQHDYRSNALFNTALKQSTSLKHDLALYQSGQQLTPSFLGQVSASLTAFSRTIESFSDLASSELNSSKKEKAEERLKNFRAELVSFREELKELKLQNEEVQSNVNRAELLSRRPHNYSSTVSDNPYSNVSMSTNTVDDSPWAPKSHSGPLNMGSGDHARETYALREHNFMAQTNSTLDDYLARGQAVLGDLNQQREMLKGTQKRLYSVANTLGISGEAIRMIERRTKQDKWMFYACAIIFFGFCWAVLHFLR</sequence>
<feature type="compositionally biased region" description="Polar residues" evidence="8">
    <location>
        <begin position="1"/>
        <end position="11"/>
    </location>
</feature>
<dbReference type="GO" id="GO:0031902">
    <property type="term" value="C:late endosome membrane"/>
    <property type="evidence" value="ECO:0007669"/>
    <property type="project" value="TreeGrafter"/>
</dbReference>
<dbReference type="GO" id="GO:0000149">
    <property type="term" value="F:SNARE binding"/>
    <property type="evidence" value="ECO:0007669"/>
    <property type="project" value="TreeGrafter"/>
</dbReference>
<dbReference type="Pfam" id="PF12352">
    <property type="entry name" value="V-SNARE_C"/>
    <property type="match status" value="1"/>
</dbReference>
<dbReference type="Gene3D" id="1.20.5.110">
    <property type="match status" value="1"/>
</dbReference>
<evidence type="ECO:0000256" key="2">
    <source>
        <dbReference type="ARBA" id="ARBA00022448"/>
    </source>
</evidence>
<evidence type="ECO:0000256" key="6">
    <source>
        <dbReference type="ARBA" id="ARBA00023136"/>
    </source>
</evidence>
<reference evidence="10 11" key="1">
    <citation type="submission" date="2017-10" db="EMBL/GenBank/DDBJ databases">
        <title>Development of genomic resources for the powdery mildew, Erysiphe pulchra.</title>
        <authorList>
            <person name="Wadl P.A."/>
            <person name="Mack B.M."/>
            <person name="Moore G."/>
            <person name="Beltz S.B."/>
        </authorList>
    </citation>
    <scope>NUCLEOTIDE SEQUENCE [LARGE SCALE GENOMIC DNA]</scope>
    <source>
        <strain evidence="10">Cflorida</strain>
    </source>
</reference>
<gene>
    <name evidence="10" type="ORF">EPUL_003237</name>
</gene>